<proteinExistence type="predicted"/>
<dbReference type="RefSeq" id="XP_040804625.1">
    <property type="nucleotide sequence ID" value="XM_040940319.1"/>
</dbReference>
<evidence type="ECO:0000313" key="3">
    <source>
        <dbReference type="Proteomes" id="UP000249789"/>
    </source>
</evidence>
<reference evidence="2 3" key="1">
    <citation type="submission" date="2018-02" db="EMBL/GenBank/DDBJ databases">
        <title>The genomes of Aspergillus section Nigri reveals drivers in fungal speciation.</title>
        <authorList>
            <consortium name="DOE Joint Genome Institute"/>
            <person name="Vesth T.C."/>
            <person name="Nybo J."/>
            <person name="Theobald S."/>
            <person name="Brandl J."/>
            <person name="Frisvad J.C."/>
            <person name="Nielsen K.F."/>
            <person name="Lyhne E.K."/>
            <person name="Kogle M.E."/>
            <person name="Kuo A."/>
            <person name="Riley R."/>
            <person name="Clum A."/>
            <person name="Nolan M."/>
            <person name="Lipzen A."/>
            <person name="Salamov A."/>
            <person name="Henrissat B."/>
            <person name="Wiebenga A."/>
            <person name="De vries R.P."/>
            <person name="Grigoriev I.V."/>
            <person name="Mortensen U.H."/>
            <person name="Andersen M.R."/>
            <person name="Baker S.E."/>
        </authorList>
    </citation>
    <scope>NUCLEOTIDE SEQUENCE [LARGE SCALE GENOMIC DNA]</scope>
    <source>
        <strain evidence="2 3">CBS 313.89</strain>
    </source>
</reference>
<sequence length="118" mass="12967">MLSVLRSLTIPGGRSASRTEHFLGSDTAAVEKIHGQLHLWYEGLNRNQKWRDSRFVVGHRASGVLLILARTVCIFIMGYDQLVGLGALFSLHLFVCTLIGIIHFISSFVQAELVGACG</sequence>
<dbReference type="EMBL" id="KZ824628">
    <property type="protein sequence ID" value="RAK80615.1"/>
    <property type="molecule type" value="Genomic_DNA"/>
</dbReference>
<protein>
    <submittedName>
        <fullName evidence="2">Uncharacterized protein</fullName>
    </submittedName>
</protein>
<dbReference type="Proteomes" id="UP000249789">
    <property type="component" value="Unassembled WGS sequence"/>
</dbReference>
<keyword evidence="1" id="KW-1133">Transmembrane helix</keyword>
<keyword evidence="3" id="KW-1185">Reference proteome</keyword>
<feature type="transmembrane region" description="Helical" evidence="1">
    <location>
        <begin position="61"/>
        <end position="79"/>
    </location>
</feature>
<gene>
    <name evidence="2" type="ORF">BO72DRAFT_284711</name>
</gene>
<evidence type="ECO:0000313" key="2">
    <source>
        <dbReference type="EMBL" id="RAK80615.1"/>
    </source>
</evidence>
<dbReference type="AlphaFoldDB" id="A0A8G1RW40"/>
<feature type="transmembrane region" description="Helical" evidence="1">
    <location>
        <begin position="85"/>
        <end position="105"/>
    </location>
</feature>
<name>A0A8G1RW40_9EURO</name>
<dbReference type="VEuPathDB" id="FungiDB:BO72DRAFT_284711"/>
<dbReference type="GeneID" id="63857652"/>
<evidence type="ECO:0000256" key="1">
    <source>
        <dbReference type="SAM" id="Phobius"/>
    </source>
</evidence>
<keyword evidence="1" id="KW-0812">Transmembrane</keyword>
<accession>A0A8G1RW40</accession>
<keyword evidence="1" id="KW-0472">Membrane</keyword>
<organism evidence="2 3">
    <name type="scientific">Aspergillus fijiensis CBS 313.89</name>
    <dbReference type="NCBI Taxonomy" id="1448319"/>
    <lineage>
        <taxon>Eukaryota</taxon>
        <taxon>Fungi</taxon>
        <taxon>Dikarya</taxon>
        <taxon>Ascomycota</taxon>
        <taxon>Pezizomycotina</taxon>
        <taxon>Eurotiomycetes</taxon>
        <taxon>Eurotiomycetidae</taxon>
        <taxon>Eurotiales</taxon>
        <taxon>Aspergillaceae</taxon>
        <taxon>Aspergillus</taxon>
    </lineage>
</organism>